<dbReference type="eggNOG" id="ENOG50333JK">
    <property type="taxonomic scope" value="Bacteria"/>
</dbReference>
<dbReference type="RefSeq" id="WP_074650781.1">
    <property type="nucleotide sequence ID" value="NZ_FOIL01000093.1"/>
</dbReference>
<feature type="domain" description="Zinc-ribbon" evidence="1">
    <location>
        <begin position="95"/>
        <end position="116"/>
    </location>
</feature>
<reference evidence="2 3" key="1">
    <citation type="submission" date="2016-10" db="EMBL/GenBank/DDBJ databases">
        <authorList>
            <person name="de Groot N.N."/>
        </authorList>
    </citation>
    <scope>NUCLEOTIDE SEQUENCE [LARGE SCALE GENOMIC DNA]</scope>
    <source>
        <strain evidence="2 3">KH1P1</strain>
    </source>
</reference>
<dbReference type="AlphaFoldDB" id="A0A1I0IPS8"/>
<sequence length="123" mass="14222">MAFFDDLTRVIFDKSREAAEKVKDMTDVISLKSKLSTEKERVNSAYIELGKYYYEQNQEQELPQFEPEFRVIRTGLIRIAELEDEIMELEGTRICPECGAKLARGARFCSVCGAPMAEREDER</sequence>
<protein>
    <submittedName>
        <fullName evidence="2">Zinc-ribbon domain-containing protein</fullName>
    </submittedName>
</protein>
<accession>A0A1I0IPS8</accession>
<dbReference type="InterPro" id="IPR026870">
    <property type="entry name" value="Zinc_ribbon_dom"/>
</dbReference>
<evidence type="ECO:0000313" key="2">
    <source>
        <dbReference type="EMBL" id="SET98456.1"/>
    </source>
</evidence>
<dbReference type="Proteomes" id="UP000199820">
    <property type="component" value="Unassembled WGS sequence"/>
</dbReference>
<evidence type="ECO:0000313" key="3">
    <source>
        <dbReference type="Proteomes" id="UP000199820"/>
    </source>
</evidence>
<dbReference type="EMBL" id="FOIL01000093">
    <property type="protein sequence ID" value="SET98456.1"/>
    <property type="molecule type" value="Genomic_DNA"/>
</dbReference>
<dbReference type="OrthoDB" id="9788304at2"/>
<evidence type="ECO:0000259" key="1">
    <source>
        <dbReference type="Pfam" id="PF13240"/>
    </source>
</evidence>
<dbReference type="STRING" id="1526.SAMN02910262_00628"/>
<proteinExistence type="predicted"/>
<organism evidence="2 3">
    <name type="scientific">[Clostridium] aminophilum</name>
    <dbReference type="NCBI Taxonomy" id="1526"/>
    <lineage>
        <taxon>Bacteria</taxon>
        <taxon>Bacillati</taxon>
        <taxon>Bacillota</taxon>
        <taxon>Clostridia</taxon>
        <taxon>Lachnospirales</taxon>
        <taxon>Lachnospiraceae</taxon>
    </lineage>
</organism>
<keyword evidence="3" id="KW-1185">Reference proteome</keyword>
<name>A0A1I0IPS8_9FIRM</name>
<gene>
    <name evidence="2" type="ORF">SAMN04487771_10934</name>
</gene>
<dbReference type="Pfam" id="PF13240">
    <property type="entry name" value="Zn_Ribbon_1"/>
    <property type="match status" value="1"/>
</dbReference>